<evidence type="ECO:0000313" key="2">
    <source>
        <dbReference type="EMBL" id="MDA5194193.1"/>
    </source>
</evidence>
<feature type="transmembrane region" description="Helical" evidence="1">
    <location>
        <begin position="202"/>
        <end position="225"/>
    </location>
</feature>
<keyword evidence="1" id="KW-1133">Transmembrane helix</keyword>
<dbReference type="AlphaFoldDB" id="A0A9X3Z7L8"/>
<feature type="transmembrane region" description="Helical" evidence="1">
    <location>
        <begin position="21"/>
        <end position="39"/>
    </location>
</feature>
<organism evidence="2 3">
    <name type="scientific">Govanella unica</name>
    <dbReference type="NCBI Taxonomy" id="2975056"/>
    <lineage>
        <taxon>Bacteria</taxon>
        <taxon>Pseudomonadati</taxon>
        <taxon>Pseudomonadota</taxon>
        <taxon>Alphaproteobacteria</taxon>
        <taxon>Emcibacterales</taxon>
        <taxon>Govanellaceae</taxon>
        <taxon>Govanella</taxon>
    </lineage>
</organism>
<evidence type="ECO:0008006" key="4">
    <source>
        <dbReference type="Google" id="ProtNLM"/>
    </source>
</evidence>
<evidence type="ECO:0000256" key="1">
    <source>
        <dbReference type="SAM" id="Phobius"/>
    </source>
</evidence>
<feature type="transmembrane region" description="Helical" evidence="1">
    <location>
        <begin position="59"/>
        <end position="79"/>
    </location>
</feature>
<reference evidence="2" key="2">
    <citation type="journal article" date="2023" name="Syst. Appl. Microbiol.">
        <title>Govania unica gen. nov., sp. nov., a rare biosphere bacterium that represents a novel family in the class Alphaproteobacteria.</title>
        <authorList>
            <person name="Vandamme P."/>
            <person name="Peeters C."/>
            <person name="Hettiarachchi A."/>
            <person name="Cnockaert M."/>
            <person name="Carlier A."/>
        </authorList>
    </citation>
    <scope>NUCLEOTIDE SEQUENCE</scope>
    <source>
        <strain evidence="2">LMG 31809</strain>
    </source>
</reference>
<sequence>MVEVKSKLQTLGVKLAPIGRKLALPVQGLVLAAVVYFMISRLSDYSWHEIFLSLPRSGWFYGFFVCLYITPPLADFLLYRWLFRLNAGSLPVMFYKRACNEGFFDYSGEAFFYFWVKKKSELTGARIFDAVKNVNILSALSSNVMTLAILAVAATGQVVGISTLYEQIGLKTILLLGVVVIGLLVLLIGTRSSMQAMTWREAMIICMAHCLRITAVMVLQIAMWSSLFPDISFKVWAIFLAAQMVLGRVPFLPNKDLLFTGLAIGLAPHVLSSQLSVLGMFMTAATLTVLCHLTICIVGTIMNGAAGLQGNLLKGWFQSADSNLS</sequence>
<keyword evidence="1" id="KW-0812">Transmembrane</keyword>
<dbReference type="Proteomes" id="UP001141619">
    <property type="component" value="Unassembled WGS sequence"/>
</dbReference>
<name>A0A9X3Z7L8_9PROT</name>
<keyword evidence="1" id="KW-0472">Membrane</keyword>
<keyword evidence="3" id="KW-1185">Reference proteome</keyword>
<comment type="caution">
    <text evidence="2">The sequence shown here is derived from an EMBL/GenBank/DDBJ whole genome shotgun (WGS) entry which is preliminary data.</text>
</comment>
<feature type="transmembrane region" description="Helical" evidence="1">
    <location>
        <begin position="258"/>
        <end position="281"/>
    </location>
</feature>
<dbReference type="EMBL" id="JANWOI010000003">
    <property type="protein sequence ID" value="MDA5194193.1"/>
    <property type="molecule type" value="Genomic_DNA"/>
</dbReference>
<feature type="transmembrane region" description="Helical" evidence="1">
    <location>
        <begin position="136"/>
        <end position="156"/>
    </location>
</feature>
<evidence type="ECO:0000313" key="3">
    <source>
        <dbReference type="Proteomes" id="UP001141619"/>
    </source>
</evidence>
<reference evidence="2" key="1">
    <citation type="submission" date="2022-08" db="EMBL/GenBank/DDBJ databases">
        <authorList>
            <person name="Vandamme P."/>
            <person name="Hettiarachchi A."/>
            <person name="Peeters C."/>
            <person name="Cnockaert M."/>
            <person name="Carlier A."/>
        </authorList>
    </citation>
    <scope>NUCLEOTIDE SEQUENCE</scope>
    <source>
        <strain evidence="2">LMG 31809</strain>
    </source>
</reference>
<gene>
    <name evidence="2" type="ORF">NYP16_09545</name>
</gene>
<proteinExistence type="predicted"/>
<dbReference type="RefSeq" id="WP_274943897.1">
    <property type="nucleotide sequence ID" value="NZ_JANWOI010000003.1"/>
</dbReference>
<accession>A0A9X3Z7L8</accession>
<feature type="transmembrane region" description="Helical" evidence="1">
    <location>
        <begin position="287"/>
        <end position="308"/>
    </location>
</feature>
<feature type="transmembrane region" description="Helical" evidence="1">
    <location>
        <begin position="168"/>
        <end position="190"/>
    </location>
</feature>
<protein>
    <recommendedName>
        <fullName evidence="4">Lysylphosphatidylglycerol synthase TM region</fullName>
    </recommendedName>
</protein>